<evidence type="ECO:0000313" key="7">
    <source>
        <dbReference type="EMBL" id="MFM1726526.1"/>
    </source>
</evidence>
<feature type="domain" description="O-antigen ligase-related" evidence="6">
    <location>
        <begin position="204"/>
        <end position="342"/>
    </location>
</feature>
<dbReference type="InterPro" id="IPR051533">
    <property type="entry name" value="WaaL-like"/>
</dbReference>
<evidence type="ECO:0000256" key="1">
    <source>
        <dbReference type="ARBA" id="ARBA00004141"/>
    </source>
</evidence>
<dbReference type="Proteomes" id="UP001629745">
    <property type="component" value="Unassembled WGS sequence"/>
</dbReference>
<feature type="transmembrane region" description="Helical" evidence="5">
    <location>
        <begin position="139"/>
        <end position="158"/>
    </location>
</feature>
<evidence type="ECO:0000256" key="4">
    <source>
        <dbReference type="ARBA" id="ARBA00023136"/>
    </source>
</evidence>
<reference evidence="7 8" key="1">
    <citation type="submission" date="2023-11" db="EMBL/GenBank/DDBJ databases">
        <authorList>
            <person name="Val-Calvo J."/>
            <person name="Scortti M."/>
            <person name="Vazquez-Boland J."/>
        </authorList>
    </citation>
    <scope>NUCLEOTIDE SEQUENCE [LARGE SCALE GENOMIC DNA]</scope>
    <source>
        <strain evidence="7 8">PAM 2766</strain>
    </source>
</reference>
<feature type="transmembrane region" description="Helical" evidence="5">
    <location>
        <begin position="178"/>
        <end position="195"/>
    </location>
</feature>
<feature type="transmembrane region" description="Helical" evidence="5">
    <location>
        <begin position="240"/>
        <end position="258"/>
    </location>
</feature>
<keyword evidence="2 5" id="KW-0812">Transmembrane</keyword>
<dbReference type="EMBL" id="JBDLNV010000012">
    <property type="protein sequence ID" value="MFM1726526.1"/>
    <property type="molecule type" value="Genomic_DNA"/>
</dbReference>
<evidence type="ECO:0000256" key="5">
    <source>
        <dbReference type="SAM" id="Phobius"/>
    </source>
</evidence>
<feature type="transmembrane region" description="Helical" evidence="5">
    <location>
        <begin position="81"/>
        <end position="103"/>
    </location>
</feature>
<dbReference type="RefSeq" id="WP_420166981.1">
    <property type="nucleotide sequence ID" value="NZ_JBDLNV010000012.1"/>
</dbReference>
<comment type="caution">
    <text evidence="7">The sequence shown here is derived from an EMBL/GenBank/DDBJ whole genome shotgun (WGS) entry which is preliminary data.</text>
</comment>
<evidence type="ECO:0000313" key="8">
    <source>
        <dbReference type="Proteomes" id="UP001629745"/>
    </source>
</evidence>
<keyword evidence="4 5" id="KW-0472">Membrane</keyword>
<feature type="transmembrane region" description="Helical" evidence="5">
    <location>
        <begin position="326"/>
        <end position="350"/>
    </location>
</feature>
<name>A0ABW9FLQ6_9NOCA</name>
<gene>
    <name evidence="7" type="ORF">ABEU20_000204</name>
</gene>
<evidence type="ECO:0000259" key="6">
    <source>
        <dbReference type="Pfam" id="PF04932"/>
    </source>
</evidence>
<feature type="transmembrane region" description="Helical" evidence="5">
    <location>
        <begin position="303"/>
        <end position="320"/>
    </location>
</feature>
<keyword evidence="7" id="KW-0436">Ligase</keyword>
<dbReference type="GO" id="GO:0016874">
    <property type="term" value="F:ligase activity"/>
    <property type="evidence" value="ECO:0007669"/>
    <property type="project" value="UniProtKB-KW"/>
</dbReference>
<feature type="transmembrane region" description="Helical" evidence="5">
    <location>
        <begin position="362"/>
        <end position="378"/>
    </location>
</feature>
<dbReference type="InterPro" id="IPR007016">
    <property type="entry name" value="O-antigen_ligase-rel_domated"/>
</dbReference>
<dbReference type="PANTHER" id="PTHR37422:SF13">
    <property type="entry name" value="LIPOPOLYSACCHARIDE BIOSYNTHESIS PROTEIN PA4999-RELATED"/>
    <property type="match status" value="1"/>
</dbReference>
<feature type="transmembrane region" description="Helical" evidence="5">
    <location>
        <begin position="109"/>
        <end position="127"/>
    </location>
</feature>
<keyword evidence="3 5" id="KW-1133">Transmembrane helix</keyword>
<evidence type="ECO:0000256" key="2">
    <source>
        <dbReference type="ARBA" id="ARBA00022692"/>
    </source>
</evidence>
<feature type="transmembrane region" description="Helical" evidence="5">
    <location>
        <begin position="202"/>
        <end position="234"/>
    </location>
</feature>
<accession>A0ABW9FLQ6</accession>
<dbReference type="Pfam" id="PF04932">
    <property type="entry name" value="Wzy_C"/>
    <property type="match status" value="1"/>
</dbReference>
<dbReference type="PANTHER" id="PTHR37422">
    <property type="entry name" value="TEICHURONIC ACID BIOSYNTHESIS PROTEIN TUAE"/>
    <property type="match status" value="1"/>
</dbReference>
<feature type="transmembrane region" description="Helical" evidence="5">
    <location>
        <begin position="46"/>
        <end position="69"/>
    </location>
</feature>
<comment type="subcellular location">
    <subcellularLocation>
        <location evidence="1">Membrane</location>
        <topology evidence="1">Multi-pass membrane protein</topology>
    </subcellularLocation>
</comment>
<organism evidence="7 8">
    <name type="scientific">Rhodococcus parequi</name>
    <dbReference type="NCBI Taxonomy" id="3137122"/>
    <lineage>
        <taxon>Bacteria</taxon>
        <taxon>Bacillati</taxon>
        <taxon>Actinomycetota</taxon>
        <taxon>Actinomycetes</taxon>
        <taxon>Mycobacteriales</taxon>
        <taxon>Nocardiaceae</taxon>
        <taxon>Rhodococcus</taxon>
    </lineage>
</organism>
<sequence length="429" mass="44927">MLTIVAAVVALSVLLLLPVVPPHVVVIALVVTRSLCDFGISTGARIAALSPIGFACSLMAIYAAALFFLRETNIPVGLQKYSRRIFVCSGAVVLWVTIATFHFGASNTLLTEGIRVLSVLSLFLLAVSGRTDVDSSKALMIMGMPAVVIGLIGAAGVLPGAVNAAGRMAGTFSHPNTAGAFFGILVVQLAAMALARRDLCSIIMLAGALAALMLTGSLGGIVGATAGVLVVLWAQPGLAFGYRAVATGIGALGMYAFYKIFDLASRVSEFDWGRSVSVMDKPDSFQWRLENWRRLIEISSDSPVFGFGLGASSHMIMPLGGPPHSIYVQTLVDMGLIGLAALVTLIVFLFVKSIRLAKRGRWEGAVLAGLVAFCAVNGVVSNLIGYTAAVYLLVVSTAFLVRSSRRSESGAVTFQGRDVDRNTLVAGAK</sequence>
<evidence type="ECO:0000256" key="3">
    <source>
        <dbReference type="ARBA" id="ARBA00022989"/>
    </source>
</evidence>
<keyword evidence="8" id="KW-1185">Reference proteome</keyword>
<proteinExistence type="predicted"/>
<protein>
    <submittedName>
        <fullName evidence="7">O-antigen ligase family protein</fullName>
    </submittedName>
</protein>